<dbReference type="Pfam" id="PF00239">
    <property type="entry name" value="Resolvase"/>
    <property type="match status" value="1"/>
</dbReference>
<evidence type="ECO:0000256" key="2">
    <source>
        <dbReference type="ARBA" id="ARBA00023172"/>
    </source>
</evidence>
<dbReference type="CDD" id="cd03768">
    <property type="entry name" value="SR_ResInv"/>
    <property type="match status" value="1"/>
</dbReference>
<keyword evidence="1" id="KW-0238">DNA-binding</keyword>
<feature type="region of interest" description="Disordered" evidence="3">
    <location>
        <begin position="1"/>
        <end position="20"/>
    </location>
</feature>
<dbReference type="AlphaFoldDB" id="A0A160FWL5"/>
<evidence type="ECO:0000256" key="3">
    <source>
        <dbReference type="SAM" id="MobiDB-lite"/>
    </source>
</evidence>
<keyword evidence="5" id="KW-0614">Plasmid</keyword>
<dbReference type="GO" id="GO:0003677">
    <property type="term" value="F:DNA binding"/>
    <property type="evidence" value="ECO:0007669"/>
    <property type="project" value="UniProtKB-KW"/>
</dbReference>
<dbReference type="SMART" id="SM00857">
    <property type="entry name" value="Resolvase"/>
    <property type="match status" value="1"/>
</dbReference>
<accession>A0A160FWL5</accession>
<proteinExistence type="predicted"/>
<protein>
    <recommendedName>
        <fullName evidence="4">Resolvase/invertase-type recombinase catalytic domain-containing protein</fullName>
    </recommendedName>
</protein>
<dbReference type="PROSITE" id="PS51736">
    <property type="entry name" value="RECOMBINASES_3"/>
    <property type="match status" value="1"/>
</dbReference>
<evidence type="ECO:0000256" key="1">
    <source>
        <dbReference type="ARBA" id="ARBA00023125"/>
    </source>
</evidence>
<organism evidence="5 6">
    <name type="scientific">Paraburkholderia phytofirmans OLGA172</name>
    <dbReference type="NCBI Taxonomy" id="1417228"/>
    <lineage>
        <taxon>Bacteria</taxon>
        <taxon>Pseudomonadati</taxon>
        <taxon>Pseudomonadota</taxon>
        <taxon>Betaproteobacteria</taxon>
        <taxon>Burkholderiales</taxon>
        <taxon>Burkholderiaceae</taxon>
        <taxon>Paraburkholderia</taxon>
    </lineage>
</organism>
<gene>
    <name evidence="5" type="ORF">AYM40_36300</name>
</gene>
<keyword evidence="6" id="KW-1185">Reference proteome</keyword>
<dbReference type="KEGG" id="buz:AYM40_36300"/>
<dbReference type="PANTHER" id="PTHR30461:SF2">
    <property type="entry name" value="SERINE RECOMBINASE PINE-RELATED"/>
    <property type="match status" value="1"/>
</dbReference>
<dbReference type="InterPro" id="IPR006119">
    <property type="entry name" value="Resolv_N"/>
</dbReference>
<reference evidence="5 6" key="1">
    <citation type="journal article" date="2016" name="Gene">
        <title>PacBio SMRT assembly of a complex multi-replicon genome reveals chlorocatechol degradative operon in a region of genome plasticity.</title>
        <authorList>
            <person name="Ricker N."/>
            <person name="Shen S.Y."/>
            <person name="Goordial J."/>
            <person name="Jin S."/>
            <person name="Fulthorpe R.R."/>
        </authorList>
    </citation>
    <scope>NUCLEOTIDE SEQUENCE [LARGE SCALE GENOMIC DNA]</scope>
    <source>
        <strain evidence="5 6">OLGA172</strain>
        <plasmid evidence="6">polga1</plasmid>
    </source>
</reference>
<geneLocation type="plasmid" evidence="6">
    <name>polga1</name>
</geneLocation>
<evidence type="ECO:0000313" key="5">
    <source>
        <dbReference type="EMBL" id="ANB77819.1"/>
    </source>
</evidence>
<dbReference type="RefSeq" id="WP_063500999.1">
    <property type="nucleotide sequence ID" value="NZ_CP014580.1"/>
</dbReference>
<dbReference type="InterPro" id="IPR050639">
    <property type="entry name" value="SSR_resolvase"/>
</dbReference>
<dbReference type="PANTHER" id="PTHR30461">
    <property type="entry name" value="DNA-INVERTASE FROM LAMBDOID PROPHAGE"/>
    <property type="match status" value="1"/>
</dbReference>
<feature type="domain" description="Resolvase/invertase-type recombinase catalytic" evidence="4">
    <location>
        <begin position="2"/>
        <end position="142"/>
    </location>
</feature>
<name>A0A160FWL5_9BURK</name>
<keyword evidence="2" id="KW-0233">DNA recombination</keyword>
<evidence type="ECO:0000259" key="4">
    <source>
        <dbReference type="PROSITE" id="PS51736"/>
    </source>
</evidence>
<dbReference type="Gene3D" id="3.40.50.1390">
    <property type="entry name" value="Resolvase, N-terminal catalytic domain"/>
    <property type="match status" value="1"/>
</dbReference>
<dbReference type="EMBL" id="CP014580">
    <property type="protein sequence ID" value="ANB77819.1"/>
    <property type="molecule type" value="Genomic_DNA"/>
</dbReference>
<dbReference type="GO" id="GO:0000150">
    <property type="term" value="F:DNA strand exchange activity"/>
    <property type="evidence" value="ECO:0007669"/>
    <property type="project" value="InterPro"/>
</dbReference>
<dbReference type="Proteomes" id="UP000076852">
    <property type="component" value="Plasmid pOLGA1"/>
</dbReference>
<sequence length="200" mass="22299">MRAAVYTRVSTPDQSTDRQRRELRNYAKARGWKIVREMQETVSGASQKRPLREAVMQLARTRAVDVILVQALDRWGRSVQDLILTMAELEALGVAFVVPGQIDMSTPVGRMQAHLLSAVAEFERELIRERVRSGLANARARGKRLGRPNATPRLVNKGLSLIRQGMTYQQAAEQSGVSISTLLRARRKGNAAPDGRKVGR</sequence>
<dbReference type="SUPFAM" id="SSF53041">
    <property type="entry name" value="Resolvase-like"/>
    <property type="match status" value="1"/>
</dbReference>
<evidence type="ECO:0000313" key="6">
    <source>
        <dbReference type="Proteomes" id="UP000076852"/>
    </source>
</evidence>
<dbReference type="InterPro" id="IPR036162">
    <property type="entry name" value="Resolvase-like_N_sf"/>
</dbReference>